<reference evidence="7 9" key="2">
    <citation type="journal article" date="2014" name="BMC Genomics">
        <title>An improved genome release (version Mt4.0) for the model legume Medicago truncatula.</title>
        <authorList>
            <person name="Tang H."/>
            <person name="Krishnakumar V."/>
            <person name="Bidwell S."/>
            <person name="Rosen B."/>
            <person name="Chan A."/>
            <person name="Zhou S."/>
            <person name="Gentzbittel L."/>
            <person name="Childs K.L."/>
            <person name="Yandell M."/>
            <person name="Gundlach H."/>
            <person name="Mayer K.F."/>
            <person name="Schwartz D.C."/>
            <person name="Town C.D."/>
        </authorList>
    </citation>
    <scope>GENOME REANNOTATION</scope>
    <source>
        <strain evidence="8 9">cv. Jemalong A17</strain>
    </source>
</reference>
<dbReference type="Proteomes" id="UP000002051">
    <property type="component" value="Chromosome 2"/>
</dbReference>
<feature type="domain" description="AIPP2-like SPOC-like" evidence="6">
    <location>
        <begin position="270"/>
        <end position="338"/>
    </location>
</feature>
<evidence type="ECO:0000256" key="2">
    <source>
        <dbReference type="ARBA" id="ARBA00022771"/>
    </source>
</evidence>
<sequence>MLITCSYHIKRRQLFFIIGRHLPHQMLAPYADNRHFPHQTMPPFADNRHLSHPTPEPMLLKKHQTTKDFANVNSDSAAVEIVVEPPATVPPDASLSSFETPTELGLHTEIEPQVSEAVAYYESKHPTKETNIELLPSVSMEIDVASEVSAETETEDGSSQGNVEMDVLATESGSTILPQVSVCLTCRDVGFKEALVYCNKCEVYALHSFTFLNVVSPYTLQLLLFGYCLDGPVIFTYEVFWLCDDCEEEVIDIDYPDQDTSDSENGEVDSSEENDKFTGLIGHLSNLACPKVHEVTKRLPEVLDAELLQRSDAWLVSFAKCGTNSESIGLYFFPHNESGKITSAGVALRWCFWDPSRCFFVQVECSLDLEATQKDTNVTQQYCPNFNLEYNVDFNEMVMI</sequence>
<gene>
    <name evidence="7" type="ordered locus">MTR_2g006220</name>
</gene>
<keyword evidence="9" id="KW-1185">Reference proteome</keyword>
<keyword evidence="1" id="KW-0479">Metal-binding</keyword>
<evidence type="ECO:0000256" key="1">
    <source>
        <dbReference type="ARBA" id="ARBA00022723"/>
    </source>
</evidence>
<evidence type="ECO:0000256" key="5">
    <source>
        <dbReference type="ARBA" id="ARBA00023163"/>
    </source>
</evidence>
<name>G7INP1_MEDTR</name>
<evidence type="ECO:0000259" key="6">
    <source>
        <dbReference type="Pfam" id="PF23121"/>
    </source>
</evidence>
<accession>A0A0C3UVT0</accession>
<dbReference type="GO" id="GO:0034244">
    <property type="term" value="P:negative regulation of transcription elongation by RNA polymerase II"/>
    <property type="evidence" value="ECO:0007669"/>
    <property type="project" value="InterPro"/>
</dbReference>
<dbReference type="HOGENOM" id="CLU_689600_0_0_1"/>
<accession>G7INP1</accession>
<evidence type="ECO:0000313" key="9">
    <source>
        <dbReference type="Proteomes" id="UP000002051"/>
    </source>
</evidence>
<dbReference type="InterPro" id="IPR056280">
    <property type="entry name" value="AIPP2-like_SPOC"/>
</dbReference>
<dbReference type="PANTHER" id="PTHR33304:SF18">
    <property type="entry name" value="CHROMATIN REGULATOR PHD FAMILY-RELATED"/>
    <property type="match status" value="1"/>
</dbReference>
<dbReference type="PANTHER" id="PTHR33304">
    <property type="match status" value="1"/>
</dbReference>
<dbReference type="AlphaFoldDB" id="G7INP1"/>
<reference evidence="8" key="3">
    <citation type="submission" date="2015-04" db="UniProtKB">
        <authorList>
            <consortium name="EnsemblPlants"/>
        </authorList>
    </citation>
    <scope>IDENTIFICATION</scope>
    <source>
        <strain evidence="8">cv. Jemalong A17</strain>
    </source>
</reference>
<dbReference type="EMBL" id="CM001218">
    <property type="protein sequence ID" value="AES63219.2"/>
    <property type="molecule type" value="Genomic_DNA"/>
</dbReference>
<dbReference type="InterPro" id="IPR049914">
    <property type="entry name" value="PHD1-3/5-6"/>
</dbReference>
<keyword evidence="2" id="KW-0863">Zinc-finger</keyword>
<keyword evidence="4" id="KW-0805">Transcription regulation</keyword>
<dbReference type="GO" id="GO:0140566">
    <property type="term" value="F:histone reader activity"/>
    <property type="evidence" value="ECO:0007669"/>
    <property type="project" value="InterPro"/>
</dbReference>
<reference evidence="7 9" key="1">
    <citation type="journal article" date="2011" name="Nature">
        <title>The Medicago genome provides insight into the evolution of rhizobial symbioses.</title>
        <authorList>
            <person name="Young N.D."/>
            <person name="Debelle F."/>
            <person name="Oldroyd G.E."/>
            <person name="Geurts R."/>
            <person name="Cannon S.B."/>
            <person name="Udvardi M.K."/>
            <person name="Benedito V.A."/>
            <person name="Mayer K.F."/>
            <person name="Gouzy J."/>
            <person name="Schoof H."/>
            <person name="Van de Peer Y."/>
            <person name="Proost S."/>
            <person name="Cook D.R."/>
            <person name="Meyers B.C."/>
            <person name="Spannagl M."/>
            <person name="Cheung F."/>
            <person name="De Mita S."/>
            <person name="Krishnakumar V."/>
            <person name="Gundlach H."/>
            <person name="Zhou S."/>
            <person name="Mudge J."/>
            <person name="Bharti A.K."/>
            <person name="Murray J.D."/>
            <person name="Naoumkina M.A."/>
            <person name="Rosen B."/>
            <person name="Silverstein K.A."/>
            <person name="Tang H."/>
            <person name="Rombauts S."/>
            <person name="Zhao P.X."/>
            <person name="Zhou P."/>
            <person name="Barbe V."/>
            <person name="Bardou P."/>
            <person name="Bechner M."/>
            <person name="Bellec A."/>
            <person name="Berger A."/>
            <person name="Berges H."/>
            <person name="Bidwell S."/>
            <person name="Bisseling T."/>
            <person name="Choisne N."/>
            <person name="Couloux A."/>
            <person name="Denny R."/>
            <person name="Deshpande S."/>
            <person name="Dai X."/>
            <person name="Doyle J.J."/>
            <person name="Dudez A.M."/>
            <person name="Farmer A.D."/>
            <person name="Fouteau S."/>
            <person name="Franken C."/>
            <person name="Gibelin C."/>
            <person name="Gish J."/>
            <person name="Goldstein S."/>
            <person name="Gonzalez A.J."/>
            <person name="Green P.J."/>
            <person name="Hallab A."/>
            <person name="Hartog M."/>
            <person name="Hua A."/>
            <person name="Humphray S.J."/>
            <person name="Jeong D.H."/>
            <person name="Jing Y."/>
            <person name="Jocker A."/>
            <person name="Kenton S.M."/>
            <person name="Kim D.J."/>
            <person name="Klee K."/>
            <person name="Lai H."/>
            <person name="Lang C."/>
            <person name="Lin S."/>
            <person name="Macmil S.L."/>
            <person name="Magdelenat G."/>
            <person name="Matthews L."/>
            <person name="McCorrison J."/>
            <person name="Monaghan E.L."/>
            <person name="Mun J.H."/>
            <person name="Najar F.Z."/>
            <person name="Nicholson C."/>
            <person name="Noirot C."/>
            <person name="O'Bleness M."/>
            <person name="Paule C.R."/>
            <person name="Poulain J."/>
            <person name="Prion F."/>
            <person name="Qin B."/>
            <person name="Qu C."/>
            <person name="Retzel E.F."/>
            <person name="Riddle C."/>
            <person name="Sallet E."/>
            <person name="Samain S."/>
            <person name="Samson N."/>
            <person name="Sanders I."/>
            <person name="Saurat O."/>
            <person name="Scarpelli C."/>
            <person name="Schiex T."/>
            <person name="Segurens B."/>
            <person name="Severin A.J."/>
            <person name="Sherrier D.J."/>
            <person name="Shi R."/>
            <person name="Sims S."/>
            <person name="Singer S.R."/>
            <person name="Sinharoy S."/>
            <person name="Sterck L."/>
            <person name="Viollet A."/>
            <person name="Wang B.B."/>
            <person name="Wang K."/>
            <person name="Wang M."/>
            <person name="Wang X."/>
            <person name="Warfsmann J."/>
            <person name="Weissenbach J."/>
            <person name="White D.D."/>
            <person name="White J.D."/>
            <person name="Wiley G.B."/>
            <person name="Wincker P."/>
            <person name="Xing Y."/>
            <person name="Yang L."/>
            <person name="Yao Z."/>
            <person name="Ying F."/>
            <person name="Zhai J."/>
            <person name="Zhou L."/>
            <person name="Zuber A."/>
            <person name="Denarie J."/>
            <person name="Dixon R.A."/>
            <person name="May G.D."/>
            <person name="Schwartz D.C."/>
            <person name="Rogers J."/>
            <person name="Quetier F."/>
            <person name="Town C.D."/>
            <person name="Roe B.A."/>
        </authorList>
    </citation>
    <scope>NUCLEOTIDE SEQUENCE [LARGE SCALE GENOMIC DNA]</scope>
    <source>
        <strain evidence="7">A17</strain>
        <strain evidence="8 9">cv. Jemalong A17</strain>
    </source>
</reference>
<dbReference type="Pfam" id="PF23121">
    <property type="entry name" value="SPOC_AIPP2"/>
    <property type="match status" value="1"/>
</dbReference>
<keyword evidence="3" id="KW-0862">Zinc</keyword>
<evidence type="ECO:0000256" key="3">
    <source>
        <dbReference type="ARBA" id="ARBA00022833"/>
    </source>
</evidence>
<dbReference type="GO" id="GO:0008270">
    <property type="term" value="F:zinc ion binding"/>
    <property type="evidence" value="ECO:0007669"/>
    <property type="project" value="UniProtKB-KW"/>
</dbReference>
<organism evidence="7 9">
    <name type="scientific">Medicago truncatula</name>
    <name type="common">Barrel medic</name>
    <name type="synonym">Medicago tribuloides</name>
    <dbReference type="NCBI Taxonomy" id="3880"/>
    <lineage>
        <taxon>Eukaryota</taxon>
        <taxon>Viridiplantae</taxon>
        <taxon>Streptophyta</taxon>
        <taxon>Embryophyta</taxon>
        <taxon>Tracheophyta</taxon>
        <taxon>Spermatophyta</taxon>
        <taxon>Magnoliopsida</taxon>
        <taxon>eudicotyledons</taxon>
        <taxon>Gunneridae</taxon>
        <taxon>Pentapetalae</taxon>
        <taxon>rosids</taxon>
        <taxon>fabids</taxon>
        <taxon>Fabales</taxon>
        <taxon>Fabaceae</taxon>
        <taxon>Papilionoideae</taxon>
        <taxon>50 kb inversion clade</taxon>
        <taxon>NPAAA clade</taxon>
        <taxon>Hologalegina</taxon>
        <taxon>IRL clade</taxon>
        <taxon>Trifolieae</taxon>
        <taxon>Medicago</taxon>
    </lineage>
</organism>
<dbReference type="EnsemblPlants" id="AES63219">
    <property type="protein sequence ID" value="AES63219"/>
    <property type="gene ID" value="MTR_2g006220"/>
</dbReference>
<evidence type="ECO:0000313" key="7">
    <source>
        <dbReference type="EMBL" id="AES63219.2"/>
    </source>
</evidence>
<evidence type="ECO:0000256" key="4">
    <source>
        <dbReference type="ARBA" id="ARBA00023015"/>
    </source>
</evidence>
<evidence type="ECO:0000313" key="8">
    <source>
        <dbReference type="EnsemblPlants" id="AES63219"/>
    </source>
</evidence>
<keyword evidence="5" id="KW-0804">Transcription</keyword>
<proteinExistence type="predicted"/>
<protein>
    <recommendedName>
        <fullName evidence="6">AIPP2-like SPOC-like domain-containing protein</fullName>
    </recommendedName>
</protein>
<dbReference type="PaxDb" id="3880-AES63219"/>